<accession>A0A915IQX1</accession>
<name>A0A915IQX1_ROMCU</name>
<proteinExistence type="predicted"/>
<dbReference type="Pfam" id="PF22976">
    <property type="entry name" value="RRM_10"/>
    <property type="match status" value="1"/>
</dbReference>
<feature type="domain" description="RRM" evidence="3">
    <location>
        <begin position="120"/>
        <end position="194"/>
    </location>
</feature>
<dbReference type="CDD" id="cd12424">
    <property type="entry name" value="RRM3_hnRNPL_like"/>
    <property type="match status" value="1"/>
</dbReference>
<keyword evidence="1" id="KW-0694">RNA-binding</keyword>
<dbReference type="Pfam" id="PF12796">
    <property type="entry name" value="Ank_2"/>
    <property type="match status" value="1"/>
</dbReference>
<dbReference type="Proteomes" id="UP000887565">
    <property type="component" value="Unplaced"/>
</dbReference>
<evidence type="ECO:0000256" key="2">
    <source>
        <dbReference type="SAM" id="MobiDB-lite"/>
    </source>
</evidence>
<evidence type="ECO:0000313" key="4">
    <source>
        <dbReference type="Proteomes" id="UP000887565"/>
    </source>
</evidence>
<organism evidence="4 5">
    <name type="scientific">Romanomermis culicivorax</name>
    <name type="common">Nematode worm</name>
    <dbReference type="NCBI Taxonomy" id="13658"/>
    <lineage>
        <taxon>Eukaryota</taxon>
        <taxon>Metazoa</taxon>
        <taxon>Ecdysozoa</taxon>
        <taxon>Nematoda</taxon>
        <taxon>Enoplea</taxon>
        <taxon>Dorylaimia</taxon>
        <taxon>Mermithida</taxon>
        <taxon>Mermithoidea</taxon>
        <taxon>Mermithidae</taxon>
        <taxon>Romanomermis</taxon>
    </lineage>
</organism>
<evidence type="ECO:0000313" key="5">
    <source>
        <dbReference type="WBParaSite" id="nRc.2.0.1.t16402-RA"/>
    </source>
</evidence>
<dbReference type="PROSITE" id="PS50102">
    <property type="entry name" value="RRM"/>
    <property type="match status" value="1"/>
</dbReference>
<feature type="region of interest" description="Disordered" evidence="2">
    <location>
        <begin position="342"/>
        <end position="377"/>
    </location>
</feature>
<dbReference type="SUPFAM" id="SSF48403">
    <property type="entry name" value="Ankyrin repeat"/>
    <property type="match status" value="1"/>
</dbReference>
<dbReference type="InterPro" id="IPR035979">
    <property type="entry name" value="RBD_domain_sf"/>
</dbReference>
<dbReference type="InterPro" id="IPR012677">
    <property type="entry name" value="Nucleotide-bd_a/b_plait_sf"/>
</dbReference>
<dbReference type="AlphaFoldDB" id="A0A915IQX1"/>
<dbReference type="Gene3D" id="1.25.40.20">
    <property type="entry name" value="Ankyrin repeat-containing domain"/>
    <property type="match status" value="1"/>
</dbReference>
<keyword evidence="4" id="KW-1185">Reference proteome</keyword>
<evidence type="ECO:0000256" key="1">
    <source>
        <dbReference type="PROSITE-ProRule" id="PRU00176"/>
    </source>
</evidence>
<dbReference type="InterPro" id="IPR002110">
    <property type="entry name" value="Ankyrin_rpt"/>
</dbReference>
<dbReference type="WBParaSite" id="nRc.2.0.1.t16402-RA">
    <property type="protein sequence ID" value="nRc.2.0.1.t16402-RA"/>
    <property type="gene ID" value="nRc.2.0.1.g16402"/>
</dbReference>
<dbReference type="PANTHER" id="PTHR15592">
    <property type="entry name" value="MATRIN 3/NUCLEAR PROTEIN 220-RELATED"/>
    <property type="match status" value="1"/>
</dbReference>
<dbReference type="InterPro" id="IPR055204">
    <property type="entry name" value="HNRNPL_RRM"/>
</dbReference>
<dbReference type="Pfam" id="PF13893">
    <property type="entry name" value="RRM_5"/>
    <property type="match status" value="1"/>
</dbReference>
<dbReference type="SUPFAM" id="SSF54928">
    <property type="entry name" value="RNA-binding domain, RBD"/>
    <property type="match status" value="1"/>
</dbReference>
<dbReference type="GO" id="GO:0003723">
    <property type="term" value="F:RNA binding"/>
    <property type="evidence" value="ECO:0007669"/>
    <property type="project" value="UniProtKB-UniRule"/>
</dbReference>
<evidence type="ECO:0000259" key="3">
    <source>
        <dbReference type="PROSITE" id="PS50102"/>
    </source>
</evidence>
<dbReference type="SMART" id="SM00360">
    <property type="entry name" value="RRM"/>
    <property type="match status" value="2"/>
</dbReference>
<protein>
    <submittedName>
        <fullName evidence="5">RRM domain-containing protein</fullName>
    </submittedName>
</protein>
<dbReference type="InterPro" id="IPR036770">
    <property type="entry name" value="Ankyrin_rpt-contain_sf"/>
</dbReference>
<sequence length="481" mass="52537">MASYKGHAETVRYLLKLDVENVIPGFDEELHTALMEACIDGHVDVAKLLFEAGAQKTDTLPISALVGHLSNLHMAMATHPDLPCKILAAAYGDSFGAPPMGPMDGLPPQADGMGFGVENSVICLYGLEQEKVNCNKLFNLLCQYGNVVRIKFLKTKTDTIMVQMGDPVAAQRVIENLNRTIVLGKKLSVSMSHQPFINEVFNQIDLPDGSPSYQDFSDSRLNRFLTLEIASKNRLSSPQKYVYFFHASPRMTSEDVIELMSSNGPKPKSVKVFDQKDGAKTSAGIIEYEDEEEATEAVMLCNHVKVEDESSKYPYVVKLCYAGPQSGAQKPSGVPPYNSMPMRGRGRGGPLSASPFRGRGGRGGHPEERNGDGGAFERNGVEAGVEVAISAVVVAVETSVVVVVLLVVVAVVRAEVVEDECTNMTTIPIWEHYAEMVVRDLKYCYKNPTVNANRVRLKNSNFLALRPGPYLYGLCPNIATI</sequence>
<reference evidence="5" key="1">
    <citation type="submission" date="2022-11" db="UniProtKB">
        <authorList>
            <consortium name="WormBaseParasite"/>
        </authorList>
    </citation>
    <scope>IDENTIFICATION</scope>
</reference>
<dbReference type="InterPro" id="IPR000504">
    <property type="entry name" value="RRM_dom"/>
</dbReference>
<dbReference type="Gene3D" id="3.30.70.330">
    <property type="match status" value="2"/>
</dbReference>